<reference evidence="1 2" key="1">
    <citation type="submission" date="2017-12" db="EMBL/GenBank/DDBJ databases">
        <title>Sequencing the genomes of 1000 Actinobacteria strains.</title>
        <authorList>
            <person name="Klenk H.-P."/>
        </authorList>
    </citation>
    <scope>NUCLEOTIDE SEQUENCE [LARGE SCALE GENOMIC DNA]</scope>
    <source>
        <strain evidence="1 2">DSM 44489</strain>
    </source>
</reference>
<dbReference type="AlphaFoldDB" id="A0A2N3VB84"/>
<gene>
    <name evidence="1" type="ORF">ATK86_3277</name>
</gene>
<evidence type="ECO:0008006" key="3">
    <source>
        <dbReference type="Google" id="ProtNLM"/>
    </source>
</evidence>
<evidence type="ECO:0000313" key="1">
    <source>
        <dbReference type="EMBL" id="PKV78894.1"/>
    </source>
</evidence>
<evidence type="ECO:0000313" key="2">
    <source>
        <dbReference type="Proteomes" id="UP000233766"/>
    </source>
</evidence>
<name>A0A2N3VB84_9NOCA</name>
<protein>
    <recommendedName>
        <fullName evidence="3">Tail assembly chaperone</fullName>
    </recommendedName>
</protein>
<dbReference type="EMBL" id="PJMW01000002">
    <property type="protein sequence ID" value="PKV78894.1"/>
    <property type="molecule type" value="Genomic_DNA"/>
</dbReference>
<dbReference type="RefSeq" id="WP_101465246.1">
    <property type="nucleotide sequence ID" value="NZ_JBFAFS010000003.1"/>
</dbReference>
<accession>A0A2N3VB84</accession>
<dbReference type="OrthoDB" id="4553153at2"/>
<keyword evidence="2" id="KW-1185">Reference proteome</keyword>
<dbReference type="Proteomes" id="UP000233766">
    <property type="component" value="Unassembled WGS sequence"/>
</dbReference>
<organism evidence="1 2">
    <name type="scientific">Nocardia fluminea</name>
    <dbReference type="NCBI Taxonomy" id="134984"/>
    <lineage>
        <taxon>Bacteria</taxon>
        <taxon>Bacillati</taxon>
        <taxon>Actinomycetota</taxon>
        <taxon>Actinomycetes</taxon>
        <taxon>Mycobacteriales</taxon>
        <taxon>Nocardiaceae</taxon>
        <taxon>Nocardia</taxon>
    </lineage>
</organism>
<comment type="caution">
    <text evidence="1">The sequence shown here is derived from an EMBL/GenBank/DDBJ whole genome shotgun (WGS) entry which is preliminary data.</text>
</comment>
<sequence length="110" mass="12249">MASTPEAADQDKVGGRFYELQQELAPRRRAPYRLTDNIAIAPVTRSQVLALRRTASDDEQMAIVLGDQYEAVENLFADRPLDEWYAFQKDLYAHLFGQGSSELPGGSQGS</sequence>
<proteinExistence type="predicted"/>